<evidence type="ECO:0000256" key="1">
    <source>
        <dbReference type="SAM" id="Phobius"/>
    </source>
</evidence>
<dbReference type="RefSeq" id="WP_129018083.1">
    <property type="nucleotide sequence ID" value="NZ_SDDZ01000009.1"/>
</dbReference>
<gene>
    <name evidence="2" type="ORF">ESZ48_13760</name>
</gene>
<dbReference type="AlphaFoldDB" id="A0A4Q0XD54"/>
<keyword evidence="1" id="KW-0472">Membrane</keyword>
<keyword evidence="3" id="KW-1185">Reference proteome</keyword>
<dbReference type="Proteomes" id="UP000289792">
    <property type="component" value="Unassembled WGS sequence"/>
</dbReference>
<organism evidence="2 3">
    <name type="scientific">Gelidibacter gilvus</name>
    <dbReference type="NCBI Taxonomy" id="59602"/>
    <lineage>
        <taxon>Bacteria</taxon>
        <taxon>Pseudomonadati</taxon>
        <taxon>Bacteroidota</taxon>
        <taxon>Flavobacteriia</taxon>
        <taxon>Flavobacteriales</taxon>
        <taxon>Flavobacteriaceae</taxon>
        <taxon>Gelidibacter</taxon>
    </lineage>
</organism>
<accession>A0A4Q0XD54</accession>
<dbReference type="OrthoDB" id="1452391at2"/>
<sequence>MPPILFKISHLAVVSTEQLTIVLLITAGVFLFFIAIAVVKMYKLKAENKRLIDSDAFKAEVDESYKDFTDGHLYDNN</sequence>
<feature type="transmembrane region" description="Helical" evidence="1">
    <location>
        <begin position="20"/>
        <end position="42"/>
    </location>
</feature>
<dbReference type="EMBL" id="SDDZ01000009">
    <property type="protein sequence ID" value="RXJ45881.1"/>
    <property type="molecule type" value="Genomic_DNA"/>
</dbReference>
<evidence type="ECO:0000313" key="2">
    <source>
        <dbReference type="EMBL" id="RXJ45881.1"/>
    </source>
</evidence>
<protein>
    <submittedName>
        <fullName evidence="2">Uncharacterized protein</fullName>
    </submittedName>
</protein>
<name>A0A4Q0XD54_9FLAO</name>
<keyword evidence="1" id="KW-0812">Transmembrane</keyword>
<proteinExistence type="predicted"/>
<keyword evidence="1" id="KW-1133">Transmembrane helix</keyword>
<comment type="caution">
    <text evidence="2">The sequence shown here is derived from an EMBL/GenBank/DDBJ whole genome shotgun (WGS) entry which is preliminary data.</text>
</comment>
<reference evidence="2 3" key="1">
    <citation type="submission" date="2019-01" db="EMBL/GenBank/DDBJ databases">
        <title>Genome sequence of the Antarctic species Gelidibacter gilvus ACAM 158(T).</title>
        <authorList>
            <person name="Bowman J.P."/>
        </authorList>
    </citation>
    <scope>NUCLEOTIDE SEQUENCE [LARGE SCALE GENOMIC DNA]</scope>
    <source>
        <strain evidence="2 3">IC158</strain>
    </source>
</reference>
<evidence type="ECO:0000313" key="3">
    <source>
        <dbReference type="Proteomes" id="UP000289792"/>
    </source>
</evidence>